<dbReference type="EMBL" id="JBCGBO010000006">
    <property type="protein sequence ID" value="KAK9193217.1"/>
    <property type="molecule type" value="Genomic_DNA"/>
</dbReference>
<name>A0AAP0LZG2_9ROSI</name>
<evidence type="ECO:0000259" key="4">
    <source>
        <dbReference type="PROSITE" id="PS50089"/>
    </source>
</evidence>
<reference evidence="5 6" key="1">
    <citation type="submission" date="2024-05" db="EMBL/GenBank/DDBJ databases">
        <title>Haplotype-resolved chromosome-level genome assembly of Huyou (Citrus changshanensis).</title>
        <authorList>
            <person name="Miao C."/>
            <person name="Chen W."/>
            <person name="Wu Y."/>
            <person name="Wang L."/>
            <person name="Zhao S."/>
            <person name="Grierson D."/>
            <person name="Xu C."/>
            <person name="Chen K."/>
        </authorList>
    </citation>
    <scope>NUCLEOTIDE SEQUENCE [LARGE SCALE GENOMIC DNA]</scope>
    <source>
        <strain evidence="5">01-14</strain>
        <tissue evidence="5">Leaf</tissue>
    </source>
</reference>
<feature type="domain" description="RING-type" evidence="4">
    <location>
        <begin position="272"/>
        <end position="314"/>
    </location>
</feature>
<keyword evidence="3" id="KW-1133">Transmembrane helix</keyword>
<feature type="region of interest" description="Disordered" evidence="2">
    <location>
        <begin position="228"/>
        <end position="247"/>
    </location>
</feature>
<dbReference type="AlphaFoldDB" id="A0AAP0LZG2"/>
<evidence type="ECO:0000313" key="6">
    <source>
        <dbReference type="Proteomes" id="UP001428341"/>
    </source>
</evidence>
<evidence type="ECO:0000256" key="1">
    <source>
        <dbReference type="PROSITE-ProRule" id="PRU00175"/>
    </source>
</evidence>
<keyword evidence="1" id="KW-0863">Zinc-finger</keyword>
<dbReference type="PANTHER" id="PTHR45676:SF167">
    <property type="entry name" value="RING-TYPE E3 UBIQUITIN TRANSFERASE"/>
    <property type="match status" value="1"/>
</dbReference>
<feature type="region of interest" description="Disordered" evidence="2">
    <location>
        <begin position="321"/>
        <end position="348"/>
    </location>
</feature>
<evidence type="ECO:0000313" key="5">
    <source>
        <dbReference type="EMBL" id="KAK9193217.1"/>
    </source>
</evidence>
<dbReference type="GO" id="GO:0016567">
    <property type="term" value="P:protein ubiquitination"/>
    <property type="evidence" value="ECO:0007669"/>
    <property type="project" value="TreeGrafter"/>
</dbReference>
<dbReference type="InterPro" id="IPR013083">
    <property type="entry name" value="Znf_RING/FYVE/PHD"/>
</dbReference>
<dbReference type="SMART" id="SM00184">
    <property type="entry name" value="RING"/>
    <property type="match status" value="2"/>
</dbReference>
<dbReference type="Proteomes" id="UP001428341">
    <property type="component" value="Unassembled WGS sequence"/>
</dbReference>
<keyword evidence="6" id="KW-1185">Reference proteome</keyword>
<keyword evidence="1" id="KW-0862">Zinc</keyword>
<dbReference type="CDD" id="cd16461">
    <property type="entry name" value="RING-H2_EL5-like"/>
    <property type="match status" value="2"/>
</dbReference>
<feature type="transmembrane region" description="Helical" evidence="3">
    <location>
        <begin position="12"/>
        <end position="34"/>
    </location>
</feature>
<dbReference type="GO" id="GO:0008270">
    <property type="term" value="F:zinc ion binding"/>
    <property type="evidence" value="ECO:0007669"/>
    <property type="project" value="UniProtKB-KW"/>
</dbReference>
<evidence type="ECO:0000256" key="3">
    <source>
        <dbReference type="SAM" id="Phobius"/>
    </source>
</evidence>
<keyword evidence="3" id="KW-0472">Membrane</keyword>
<feature type="transmembrane region" description="Helical" evidence="3">
    <location>
        <begin position="193"/>
        <end position="214"/>
    </location>
</feature>
<feature type="domain" description="RING-type" evidence="4">
    <location>
        <begin position="101"/>
        <end position="143"/>
    </location>
</feature>
<dbReference type="Gene3D" id="3.30.40.10">
    <property type="entry name" value="Zinc/RING finger domain, C3HC4 (zinc finger)"/>
    <property type="match status" value="2"/>
</dbReference>
<proteinExistence type="predicted"/>
<dbReference type="Pfam" id="PF13639">
    <property type="entry name" value="zf-RING_2"/>
    <property type="match status" value="2"/>
</dbReference>
<gene>
    <name evidence="5" type="ORF">WN944_003914</name>
</gene>
<dbReference type="InterPro" id="IPR001841">
    <property type="entry name" value="Znf_RING"/>
</dbReference>
<organism evidence="5 6">
    <name type="scientific">Citrus x changshan-huyou</name>
    <dbReference type="NCBI Taxonomy" id="2935761"/>
    <lineage>
        <taxon>Eukaryota</taxon>
        <taxon>Viridiplantae</taxon>
        <taxon>Streptophyta</taxon>
        <taxon>Embryophyta</taxon>
        <taxon>Tracheophyta</taxon>
        <taxon>Spermatophyta</taxon>
        <taxon>Magnoliopsida</taxon>
        <taxon>eudicotyledons</taxon>
        <taxon>Gunneridae</taxon>
        <taxon>Pentapetalae</taxon>
        <taxon>rosids</taxon>
        <taxon>malvids</taxon>
        <taxon>Sapindales</taxon>
        <taxon>Rutaceae</taxon>
        <taxon>Aurantioideae</taxon>
        <taxon>Citrus</taxon>
    </lineage>
</organism>
<comment type="caution">
    <text evidence="5">The sequence shown here is derived from an EMBL/GenBank/DDBJ whole genome shotgun (WGS) entry which is preliminary data.</text>
</comment>
<evidence type="ECO:0000256" key="2">
    <source>
        <dbReference type="SAM" id="MobiDB-lite"/>
    </source>
</evidence>
<keyword evidence="3" id="KW-0812">Transmembrane</keyword>
<protein>
    <recommendedName>
        <fullName evidence="4">RING-type domain-containing protein</fullName>
    </recommendedName>
</protein>
<accession>A0AAP0LZG2</accession>
<dbReference type="PROSITE" id="PS50089">
    <property type="entry name" value="ZF_RING_2"/>
    <property type="match status" value="2"/>
</dbReference>
<dbReference type="SMART" id="SM01197">
    <property type="entry name" value="FANCL_C"/>
    <property type="match status" value="1"/>
</dbReference>
<sequence length="348" mass="38230">MDGEGAGHQPGLQFSPLLIGLLGVIAGFMMVATYHCISLGCCCCNNNQQAQDNEPNTRQDTERNYDHRQEWPRDRIRTSSVMRVLMPVFRFSSKDCNEDTCAVCLGDFKEGEQVRVLPQCLHLFHVPCIDMWLSSHSNCPLCRANANAAPPPHLVLTLPDSGGAPQPEFHRAPDYGPDFPPSPSSFDLSPLEFILALLAVITIPALVYAFFFAVKCPPWPFRRRERSFSRRSSGESDGAENGVVSKANEGTEMASGLKYRKEAHVKDVGTECPVCLSAFADGEVVRQLSACKHSFHASCIDMWLKSHSNCPICRAPVPAKPPNNNNAAPPRGRDDDLHQGLPDSASLV</sequence>
<dbReference type="SUPFAM" id="SSF57850">
    <property type="entry name" value="RING/U-box"/>
    <property type="match status" value="2"/>
</dbReference>
<keyword evidence="1" id="KW-0479">Metal-binding</keyword>
<dbReference type="PANTHER" id="PTHR45676">
    <property type="entry name" value="RING-H2 FINGER PROTEIN ATL51-RELATED"/>
    <property type="match status" value="1"/>
</dbReference>